<proteinExistence type="predicted"/>
<dbReference type="CDD" id="cd06170">
    <property type="entry name" value="LuxR_C_like"/>
    <property type="match status" value="1"/>
</dbReference>
<keyword evidence="4" id="KW-0238">DNA-binding</keyword>
<dbReference type="SUPFAM" id="SSF52172">
    <property type="entry name" value="CheY-like"/>
    <property type="match status" value="1"/>
</dbReference>
<dbReference type="KEGG" id="oxy:HCG48_14520"/>
<dbReference type="GO" id="GO:0005829">
    <property type="term" value="C:cytosol"/>
    <property type="evidence" value="ECO:0007669"/>
    <property type="project" value="TreeGrafter"/>
</dbReference>
<feature type="region of interest" description="Disordered" evidence="7">
    <location>
        <begin position="158"/>
        <end position="195"/>
    </location>
</feature>
<dbReference type="PROSITE" id="PS50110">
    <property type="entry name" value="RESPONSE_REGULATORY"/>
    <property type="match status" value="1"/>
</dbReference>
<dbReference type="Pfam" id="PF00072">
    <property type="entry name" value="Response_reg"/>
    <property type="match status" value="1"/>
</dbReference>
<evidence type="ECO:0000256" key="2">
    <source>
        <dbReference type="ARBA" id="ARBA00023012"/>
    </source>
</evidence>
<dbReference type="Gene3D" id="1.10.10.10">
    <property type="entry name" value="Winged helix-like DNA-binding domain superfamily/Winged helix DNA-binding domain"/>
    <property type="match status" value="1"/>
</dbReference>
<evidence type="ECO:0000256" key="1">
    <source>
        <dbReference type="ARBA" id="ARBA00022553"/>
    </source>
</evidence>
<evidence type="ECO:0000256" key="6">
    <source>
        <dbReference type="PROSITE-ProRule" id="PRU00169"/>
    </source>
</evidence>
<dbReference type="Gene3D" id="3.40.50.2300">
    <property type="match status" value="1"/>
</dbReference>
<dbReference type="PANTHER" id="PTHR48111:SF1">
    <property type="entry name" value="TWO-COMPONENT RESPONSE REGULATOR ORR33"/>
    <property type="match status" value="1"/>
</dbReference>
<gene>
    <name evidence="10" type="ORF">HCG48_14520</name>
</gene>
<name>A0A6H1U0G2_9CYAN</name>
<dbReference type="AlphaFoldDB" id="A0A6H1U0G2"/>
<dbReference type="InterPro" id="IPR000792">
    <property type="entry name" value="Tscrpt_reg_LuxR_C"/>
</dbReference>
<evidence type="ECO:0000313" key="10">
    <source>
        <dbReference type="EMBL" id="QIZ71650.1"/>
    </source>
</evidence>
<evidence type="ECO:0000259" key="9">
    <source>
        <dbReference type="PROSITE" id="PS50110"/>
    </source>
</evidence>
<dbReference type="CDD" id="cd17574">
    <property type="entry name" value="REC_OmpR"/>
    <property type="match status" value="1"/>
</dbReference>
<dbReference type="SUPFAM" id="SSF46894">
    <property type="entry name" value="C-terminal effector domain of the bipartite response regulators"/>
    <property type="match status" value="1"/>
</dbReference>
<evidence type="ECO:0000259" key="8">
    <source>
        <dbReference type="PROSITE" id="PS50043"/>
    </source>
</evidence>
<dbReference type="InterPro" id="IPR016032">
    <property type="entry name" value="Sig_transdc_resp-reg_C-effctor"/>
</dbReference>
<evidence type="ECO:0000313" key="11">
    <source>
        <dbReference type="Proteomes" id="UP000500857"/>
    </source>
</evidence>
<reference evidence="10 11" key="1">
    <citation type="submission" date="2020-04" db="EMBL/GenBank/DDBJ databases">
        <authorList>
            <person name="Basu S."/>
            <person name="Maruthanayagam V."/>
            <person name="Chakraborty S."/>
            <person name="Pramanik A."/>
            <person name="Mukherjee J."/>
            <person name="Brink B."/>
        </authorList>
    </citation>
    <scope>NUCLEOTIDE SEQUENCE [LARGE SCALE GENOMIC DNA]</scope>
    <source>
        <strain evidence="10 11">AP17</strain>
    </source>
</reference>
<evidence type="ECO:0000256" key="3">
    <source>
        <dbReference type="ARBA" id="ARBA00023015"/>
    </source>
</evidence>
<accession>A0A6H1U0G2</accession>
<dbReference type="InterPro" id="IPR011006">
    <property type="entry name" value="CheY-like_superfamily"/>
</dbReference>
<dbReference type="InterPro" id="IPR039420">
    <property type="entry name" value="WalR-like"/>
</dbReference>
<dbReference type="SMART" id="SM00421">
    <property type="entry name" value="HTH_LUXR"/>
    <property type="match status" value="1"/>
</dbReference>
<dbReference type="InterPro" id="IPR036388">
    <property type="entry name" value="WH-like_DNA-bd_sf"/>
</dbReference>
<protein>
    <submittedName>
        <fullName evidence="10">Response regulator transcription factor</fullName>
    </submittedName>
</protein>
<dbReference type="Pfam" id="PF00196">
    <property type="entry name" value="GerE"/>
    <property type="match status" value="1"/>
</dbReference>
<keyword evidence="3" id="KW-0805">Transcription regulation</keyword>
<dbReference type="PROSITE" id="PS00622">
    <property type="entry name" value="HTH_LUXR_1"/>
    <property type="match status" value="1"/>
</dbReference>
<dbReference type="PROSITE" id="PS50043">
    <property type="entry name" value="HTH_LUXR_2"/>
    <property type="match status" value="1"/>
</dbReference>
<dbReference type="GO" id="GO:0032993">
    <property type="term" value="C:protein-DNA complex"/>
    <property type="evidence" value="ECO:0007669"/>
    <property type="project" value="TreeGrafter"/>
</dbReference>
<keyword evidence="11" id="KW-1185">Reference proteome</keyword>
<keyword evidence="2" id="KW-0902">Two-component regulatory system</keyword>
<dbReference type="GO" id="GO:0000156">
    <property type="term" value="F:phosphorelay response regulator activity"/>
    <property type="evidence" value="ECO:0007669"/>
    <property type="project" value="TreeGrafter"/>
</dbReference>
<dbReference type="GO" id="GO:0006355">
    <property type="term" value="P:regulation of DNA-templated transcription"/>
    <property type="evidence" value="ECO:0007669"/>
    <property type="project" value="InterPro"/>
</dbReference>
<keyword evidence="5" id="KW-0804">Transcription</keyword>
<organism evidence="10 11">
    <name type="scientific">Oxynema aestuarii AP17</name>
    <dbReference type="NCBI Taxonomy" id="2064643"/>
    <lineage>
        <taxon>Bacteria</taxon>
        <taxon>Bacillati</taxon>
        <taxon>Cyanobacteriota</taxon>
        <taxon>Cyanophyceae</taxon>
        <taxon>Oscillatoriophycideae</taxon>
        <taxon>Oscillatoriales</taxon>
        <taxon>Oscillatoriaceae</taxon>
        <taxon>Oxynema</taxon>
        <taxon>Oxynema aestuarii</taxon>
    </lineage>
</organism>
<evidence type="ECO:0000256" key="4">
    <source>
        <dbReference type="ARBA" id="ARBA00023125"/>
    </source>
</evidence>
<dbReference type="PRINTS" id="PR00038">
    <property type="entry name" value="HTHLUXR"/>
</dbReference>
<dbReference type="SMART" id="SM00448">
    <property type="entry name" value="REC"/>
    <property type="match status" value="1"/>
</dbReference>
<dbReference type="EMBL" id="CP051167">
    <property type="protein sequence ID" value="QIZ71650.1"/>
    <property type="molecule type" value="Genomic_DNA"/>
</dbReference>
<feature type="domain" description="Response regulatory" evidence="9">
    <location>
        <begin position="3"/>
        <end position="120"/>
    </location>
</feature>
<feature type="domain" description="HTH luxR-type" evidence="8">
    <location>
        <begin position="192"/>
        <end position="256"/>
    </location>
</feature>
<evidence type="ECO:0000256" key="7">
    <source>
        <dbReference type="SAM" id="MobiDB-lite"/>
    </source>
</evidence>
<feature type="modified residue" description="4-aspartylphosphate" evidence="6">
    <location>
        <position position="53"/>
    </location>
</feature>
<sequence>MKRILIVDDDRTLRMVLKRHLENQGYLVEDVGSGTEALKVFQRDPPPDLVVSDVMMPNMDGFEFCRRLRGSPSGQLVPFIFLSSKRDLDDRIEGHSIGADDYVIKPFEPLELVAKIEAQLERSRRIHAEMIRLMQQVTNRAGISGAIASAAAKIDGDGHSSQKLAANGNDPLGSGESSVPREEREENSEDFVPEPLPLTPAEARVFWEVIQGYTNKQIADRLFISPRTVQTHLSHILSKLDVENRAQLVRFAFENGYRPPAEPENRSS</sequence>
<evidence type="ECO:0000256" key="5">
    <source>
        <dbReference type="ARBA" id="ARBA00023163"/>
    </source>
</evidence>
<dbReference type="RefSeq" id="WP_168569802.1">
    <property type="nucleotide sequence ID" value="NZ_CP051167.1"/>
</dbReference>
<dbReference type="PANTHER" id="PTHR48111">
    <property type="entry name" value="REGULATOR OF RPOS"/>
    <property type="match status" value="1"/>
</dbReference>
<keyword evidence="1 6" id="KW-0597">Phosphoprotein</keyword>
<dbReference type="GO" id="GO:0000976">
    <property type="term" value="F:transcription cis-regulatory region binding"/>
    <property type="evidence" value="ECO:0007669"/>
    <property type="project" value="TreeGrafter"/>
</dbReference>
<dbReference type="Proteomes" id="UP000500857">
    <property type="component" value="Chromosome"/>
</dbReference>
<dbReference type="InterPro" id="IPR001789">
    <property type="entry name" value="Sig_transdc_resp-reg_receiver"/>
</dbReference>